<keyword evidence="2" id="KW-0813">Transport</keyword>
<evidence type="ECO:0000256" key="3">
    <source>
        <dbReference type="ARBA" id="ARBA00022597"/>
    </source>
</evidence>
<evidence type="ECO:0000256" key="2">
    <source>
        <dbReference type="ARBA" id="ARBA00022448"/>
    </source>
</evidence>
<dbReference type="InterPro" id="IPR003593">
    <property type="entry name" value="AAA+_ATPase"/>
</dbReference>
<dbReference type="CDD" id="cd03215">
    <property type="entry name" value="ABC_Carb_Monos_II"/>
    <property type="match status" value="1"/>
</dbReference>
<accession>A0A6N9T7X6</accession>
<dbReference type="PROSITE" id="PS50893">
    <property type="entry name" value="ABC_TRANSPORTER_2"/>
    <property type="match status" value="2"/>
</dbReference>
<dbReference type="InterPro" id="IPR017871">
    <property type="entry name" value="ABC_transporter-like_CS"/>
</dbReference>
<evidence type="ECO:0000313" key="8">
    <source>
        <dbReference type="EMBL" id="NDW07493.1"/>
    </source>
</evidence>
<dbReference type="InterPro" id="IPR027417">
    <property type="entry name" value="P-loop_NTPase"/>
</dbReference>
<evidence type="ECO:0000256" key="6">
    <source>
        <dbReference type="ARBA" id="ARBA00022840"/>
    </source>
</evidence>
<comment type="similarity">
    <text evidence="1">Belongs to the ABC transporter superfamily.</text>
</comment>
<dbReference type="PANTHER" id="PTHR43790:SF9">
    <property type="entry name" value="GALACTOFURANOSE TRANSPORTER ATP-BINDING PROTEIN YTFR"/>
    <property type="match status" value="1"/>
</dbReference>
<dbReference type="Proteomes" id="UP000469011">
    <property type="component" value="Unassembled WGS sequence"/>
</dbReference>
<evidence type="ECO:0000256" key="5">
    <source>
        <dbReference type="ARBA" id="ARBA00022741"/>
    </source>
</evidence>
<keyword evidence="3" id="KW-0762">Sugar transport</keyword>
<dbReference type="SMART" id="SM00382">
    <property type="entry name" value="AAA"/>
    <property type="match status" value="2"/>
</dbReference>
<dbReference type="GO" id="GO:0016887">
    <property type="term" value="F:ATP hydrolysis activity"/>
    <property type="evidence" value="ECO:0007669"/>
    <property type="project" value="InterPro"/>
</dbReference>
<dbReference type="GO" id="GO:0005524">
    <property type="term" value="F:ATP binding"/>
    <property type="evidence" value="ECO:0007669"/>
    <property type="project" value="UniProtKB-KW"/>
</dbReference>
<dbReference type="PROSITE" id="PS00211">
    <property type="entry name" value="ABC_TRANSPORTER_1"/>
    <property type="match status" value="1"/>
</dbReference>
<dbReference type="InterPro" id="IPR050107">
    <property type="entry name" value="ABC_carbohydrate_import_ATPase"/>
</dbReference>
<dbReference type="PANTHER" id="PTHR43790">
    <property type="entry name" value="CARBOHYDRATE TRANSPORT ATP-BINDING PROTEIN MG119-RELATED"/>
    <property type="match status" value="1"/>
</dbReference>
<protein>
    <submittedName>
        <fullName evidence="8">ATP-binding cassette domain-containing protein</fullName>
    </submittedName>
</protein>
<keyword evidence="9" id="KW-1185">Reference proteome</keyword>
<gene>
    <name evidence="8" type="ORF">GTK09_24050</name>
</gene>
<dbReference type="Gene3D" id="3.40.50.300">
    <property type="entry name" value="P-loop containing nucleotide triphosphate hydrolases"/>
    <property type="match status" value="2"/>
</dbReference>
<dbReference type="InterPro" id="IPR003439">
    <property type="entry name" value="ABC_transporter-like_ATP-bd"/>
</dbReference>
<keyword evidence="4" id="KW-0677">Repeat</keyword>
<dbReference type="EMBL" id="JAAAMG010000030">
    <property type="protein sequence ID" value="NDW07493.1"/>
    <property type="molecule type" value="Genomic_DNA"/>
</dbReference>
<dbReference type="CDD" id="cd03216">
    <property type="entry name" value="ABC_Carb_Monos_I"/>
    <property type="match status" value="1"/>
</dbReference>
<sequence>MTEGETGAPPVLEITGLERAFGQNRVLRNVDLAVSPGEVLVLMGANGAGKSTLVKIIAGVLSPDAGRMTLAGRPYLPARPIDAVGAGLSVVHQQINDAVAPDLSVAQNLLLDRLCSGRTGAIYSPRRARREAETIQAILGLSLPLDRAVSEIPLADRQLVAICRALAEEPKVLVLDEPTSSLSQREAERLFGIVEMLKARGVAILYITHRMSDIRRLADRIVTLRDGRITGEFRPPLDFEGAVTAMLGAPIQRDGEAIRTGTRPVLSLENVRLTSWSRPFSFTLDAGEVTAITGLVGTGKSRLAEMIFGLGQAVSGQMRLMGKPYTPRDCGAAIEAGVFMAGKDRATSSIVPGFDIARNLSLPFLRHRSRAGFVDRSGERQKARRTIADLSIVCQGETDDMATLSGGNQQKVVVGRWLAEASKLLILDEPFQGVDIKARGDIARRLRETAGDRATLVLVSEIDEALEVADRILVMSDHTIVGDHRTGPGFDLSRLLAEVAGDLGAAPVHSENRLESAAG</sequence>
<evidence type="ECO:0000259" key="7">
    <source>
        <dbReference type="PROSITE" id="PS50893"/>
    </source>
</evidence>
<evidence type="ECO:0000256" key="1">
    <source>
        <dbReference type="ARBA" id="ARBA00005417"/>
    </source>
</evidence>
<dbReference type="Pfam" id="PF00005">
    <property type="entry name" value="ABC_tran"/>
    <property type="match status" value="2"/>
</dbReference>
<dbReference type="AlphaFoldDB" id="A0A6N9T7X6"/>
<organism evidence="8 9">
    <name type="scientific">Jiella pacifica</name>
    <dbReference type="NCBI Taxonomy" id="2696469"/>
    <lineage>
        <taxon>Bacteria</taxon>
        <taxon>Pseudomonadati</taxon>
        <taxon>Pseudomonadota</taxon>
        <taxon>Alphaproteobacteria</taxon>
        <taxon>Hyphomicrobiales</taxon>
        <taxon>Aurantimonadaceae</taxon>
        <taxon>Jiella</taxon>
    </lineage>
</organism>
<keyword evidence="5" id="KW-0547">Nucleotide-binding</keyword>
<name>A0A6N9T7X6_9HYPH</name>
<evidence type="ECO:0000256" key="4">
    <source>
        <dbReference type="ARBA" id="ARBA00022737"/>
    </source>
</evidence>
<feature type="domain" description="ABC transporter" evidence="7">
    <location>
        <begin position="258"/>
        <end position="502"/>
    </location>
</feature>
<dbReference type="SUPFAM" id="SSF52540">
    <property type="entry name" value="P-loop containing nucleoside triphosphate hydrolases"/>
    <property type="match status" value="2"/>
</dbReference>
<keyword evidence="6 8" id="KW-0067">ATP-binding</keyword>
<proteinExistence type="inferred from homology"/>
<dbReference type="RefSeq" id="WP_163465948.1">
    <property type="nucleotide sequence ID" value="NZ_JAAAMG010000030.1"/>
</dbReference>
<evidence type="ECO:0000313" key="9">
    <source>
        <dbReference type="Proteomes" id="UP000469011"/>
    </source>
</evidence>
<reference evidence="8 9" key="1">
    <citation type="submission" date="2020-01" db="EMBL/GenBank/DDBJ databases">
        <title>Jiella pacifica sp. nov.</title>
        <authorList>
            <person name="Xue Z."/>
            <person name="Zhu S."/>
            <person name="Chen J."/>
            <person name="Yang J."/>
        </authorList>
    </citation>
    <scope>NUCLEOTIDE SEQUENCE [LARGE SCALE GENOMIC DNA]</scope>
    <source>
        <strain evidence="8 9">40Bstr34</strain>
    </source>
</reference>
<comment type="caution">
    <text evidence="8">The sequence shown here is derived from an EMBL/GenBank/DDBJ whole genome shotgun (WGS) entry which is preliminary data.</text>
</comment>
<feature type="domain" description="ABC transporter" evidence="7">
    <location>
        <begin position="12"/>
        <end position="251"/>
    </location>
</feature>